<organism evidence="2 3">
    <name type="scientific">Candolleomyces aberdarensis</name>
    <dbReference type="NCBI Taxonomy" id="2316362"/>
    <lineage>
        <taxon>Eukaryota</taxon>
        <taxon>Fungi</taxon>
        <taxon>Dikarya</taxon>
        <taxon>Basidiomycota</taxon>
        <taxon>Agaricomycotina</taxon>
        <taxon>Agaricomycetes</taxon>
        <taxon>Agaricomycetidae</taxon>
        <taxon>Agaricales</taxon>
        <taxon>Agaricineae</taxon>
        <taxon>Psathyrellaceae</taxon>
        <taxon>Candolleomyces</taxon>
    </lineage>
</organism>
<feature type="region of interest" description="Disordered" evidence="1">
    <location>
        <begin position="236"/>
        <end position="283"/>
    </location>
</feature>
<sequence length="283" mass="32162">MLQISKILPAVPFHINKQLLRGSPDAQYQMSHKTKAHCRIRIGNWVSENRGDPSLKDFRNKLKMHLLFRLQGEEYDGNESAVTAEELQHVVIVNDTIFCHKVLQVNYTMYDLRQEQDSLNPRTHADVMLLAHPNRDEPLAHPYCCRILTKSQRFVDQDMFMCFCGGRIGHKATREATDFLLNDWPELDLAQCQDPGFEPQEPQNAVELANFSTIFERNNPKVNLGIEGELPVDFLDEYESASEDSSQSDVEGGSEQGDEDPEDLGAEDGEEEDEVNANGYAAY</sequence>
<dbReference type="AlphaFoldDB" id="A0A4Q2D831"/>
<accession>A0A4Q2D831</accession>
<keyword evidence="3" id="KW-1185">Reference proteome</keyword>
<evidence type="ECO:0000313" key="3">
    <source>
        <dbReference type="Proteomes" id="UP000290288"/>
    </source>
</evidence>
<reference evidence="2 3" key="1">
    <citation type="submission" date="2019-01" db="EMBL/GenBank/DDBJ databases">
        <title>Draft genome sequence of Psathyrella aberdarensis IHI B618.</title>
        <authorList>
            <person name="Buettner E."/>
            <person name="Kellner H."/>
        </authorList>
    </citation>
    <scope>NUCLEOTIDE SEQUENCE [LARGE SCALE GENOMIC DNA]</scope>
    <source>
        <strain evidence="2 3">IHI B618</strain>
    </source>
</reference>
<dbReference type="EMBL" id="SDEE01000710">
    <property type="protein sequence ID" value="RXW14385.1"/>
    <property type="molecule type" value="Genomic_DNA"/>
</dbReference>
<dbReference type="OrthoDB" id="2692094at2759"/>
<comment type="caution">
    <text evidence="2">The sequence shown here is derived from an EMBL/GenBank/DDBJ whole genome shotgun (WGS) entry which is preliminary data.</text>
</comment>
<feature type="compositionally biased region" description="Acidic residues" evidence="1">
    <location>
        <begin position="256"/>
        <end position="275"/>
    </location>
</feature>
<name>A0A4Q2D831_9AGAR</name>
<evidence type="ECO:0000313" key="2">
    <source>
        <dbReference type="EMBL" id="RXW14385.1"/>
    </source>
</evidence>
<proteinExistence type="predicted"/>
<gene>
    <name evidence="2" type="ORF">EST38_g11472</name>
</gene>
<dbReference type="Proteomes" id="UP000290288">
    <property type="component" value="Unassembled WGS sequence"/>
</dbReference>
<dbReference type="STRING" id="2316362.A0A4Q2D831"/>
<evidence type="ECO:0000256" key="1">
    <source>
        <dbReference type="SAM" id="MobiDB-lite"/>
    </source>
</evidence>
<protein>
    <submittedName>
        <fullName evidence="2">Uncharacterized protein</fullName>
    </submittedName>
</protein>